<keyword evidence="2" id="KW-1185">Reference proteome</keyword>
<reference evidence="2" key="1">
    <citation type="journal article" date="2019" name="Int. J. Syst. Evol. Microbiol.">
        <title>The Global Catalogue of Microorganisms (GCM) 10K type strain sequencing project: providing services to taxonomists for standard genome sequencing and annotation.</title>
        <authorList>
            <consortium name="The Broad Institute Genomics Platform"/>
            <consortium name="The Broad Institute Genome Sequencing Center for Infectious Disease"/>
            <person name="Wu L."/>
            <person name="Ma J."/>
        </authorList>
    </citation>
    <scope>NUCLEOTIDE SEQUENCE [LARGE SCALE GENOMIC DNA]</scope>
    <source>
        <strain evidence="2">CGMCC 1.16226</strain>
    </source>
</reference>
<dbReference type="RefSeq" id="WP_379027502.1">
    <property type="nucleotide sequence ID" value="NZ_JBHUGY010000080.1"/>
</dbReference>
<accession>A0ABW4WS99</accession>
<evidence type="ECO:0000313" key="2">
    <source>
        <dbReference type="Proteomes" id="UP001597349"/>
    </source>
</evidence>
<dbReference type="EMBL" id="JBHUGY010000080">
    <property type="protein sequence ID" value="MFD2058978.1"/>
    <property type="molecule type" value="Genomic_DNA"/>
</dbReference>
<evidence type="ECO:0000313" key="1">
    <source>
        <dbReference type="EMBL" id="MFD2058978.1"/>
    </source>
</evidence>
<gene>
    <name evidence="1" type="ORF">ACFSQT_39635</name>
</gene>
<name>A0ABW4WS99_9HYPH</name>
<comment type="caution">
    <text evidence="1">The sequence shown here is derived from an EMBL/GenBank/DDBJ whole genome shotgun (WGS) entry which is preliminary data.</text>
</comment>
<organism evidence="1 2">
    <name type="scientific">Mesorhizobium calcicola</name>
    <dbReference type="NCBI Taxonomy" id="1300310"/>
    <lineage>
        <taxon>Bacteria</taxon>
        <taxon>Pseudomonadati</taxon>
        <taxon>Pseudomonadota</taxon>
        <taxon>Alphaproteobacteria</taxon>
        <taxon>Hyphomicrobiales</taxon>
        <taxon>Phyllobacteriaceae</taxon>
        <taxon>Mesorhizobium</taxon>
    </lineage>
</organism>
<proteinExistence type="predicted"/>
<sequence>MDQERTVFLIGAGARDDERAVFSLHDTGTICILKCSYRGKLIKAEEEDFFEAIFQIRQGLEVDGLLPFCYGASLNVYPENTVMEMD</sequence>
<dbReference type="Proteomes" id="UP001597349">
    <property type="component" value="Unassembled WGS sequence"/>
</dbReference>
<protein>
    <submittedName>
        <fullName evidence="1">Uncharacterized protein</fullName>
    </submittedName>
</protein>